<dbReference type="SMART" id="SM00179">
    <property type="entry name" value="EGF_CA"/>
    <property type="match status" value="1"/>
</dbReference>
<dbReference type="InterPro" id="IPR001881">
    <property type="entry name" value="EGF-like_Ca-bd_dom"/>
</dbReference>
<dbReference type="Pfam" id="PF07645">
    <property type="entry name" value="EGF_CA"/>
    <property type="match status" value="1"/>
</dbReference>
<evidence type="ECO:0000256" key="2">
    <source>
        <dbReference type="ARBA" id="ARBA00022729"/>
    </source>
</evidence>
<protein>
    <submittedName>
        <fullName evidence="10">EGF-like domain-containing protein</fullName>
    </submittedName>
</protein>
<dbReference type="InterPro" id="IPR000742">
    <property type="entry name" value="EGF"/>
</dbReference>
<dbReference type="Proteomes" id="UP000887565">
    <property type="component" value="Unplaced"/>
</dbReference>
<keyword evidence="5" id="KW-0325">Glycoprotein</keyword>
<sequence>IDECQAPTVLCSHICINTLGSYRCRCYPNYVLDSDGRTCHANGNPPDIWVASKSHIASVKLEEKGPKLGRYLLTNLEFALSMDYHFEKNVIVWSELQGIFICEMSGSNNELNASVCGRPLVTSDVEEPEGLAIDWIHDLLFWTDSNLTTIKVVNLFGEHYPKTLINTGLKAPRAIVVHPVKGLMFWSDWKGNFIERASMDGTKRTLILKDSSLIFWPNGLAIDYIRDRLYIADAIRDHIINVDFDGNDPRIVIRQECENTYIPIFPIVFVLF</sequence>
<dbReference type="AlphaFoldDB" id="A0A915I5V5"/>
<dbReference type="GO" id="GO:0017147">
    <property type="term" value="F:Wnt-protein binding"/>
    <property type="evidence" value="ECO:0007669"/>
    <property type="project" value="TreeGrafter"/>
</dbReference>
<evidence type="ECO:0000259" key="8">
    <source>
        <dbReference type="SMART" id="SM00181"/>
    </source>
</evidence>
<proteinExistence type="predicted"/>
<dbReference type="SMART" id="SM00135">
    <property type="entry name" value="LY"/>
    <property type="match status" value="3"/>
</dbReference>
<organism evidence="9 10">
    <name type="scientific">Romanomermis culicivorax</name>
    <name type="common">Nematode worm</name>
    <dbReference type="NCBI Taxonomy" id="13658"/>
    <lineage>
        <taxon>Eukaryota</taxon>
        <taxon>Metazoa</taxon>
        <taxon>Ecdysozoa</taxon>
        <taxon>Nematoda</taxon>
        <taxon>Enoplea</taxon>
        <taxon>Dorylaimia</taxon>
        <taxon>Mermithida</taxon>
        <taxon>Mermithoidea</taxon>
        <taxon>Mermithidae</taxon>
        <taxon>Romanomermis</taxon>
    </lineage>
</organism>
<dbReference type="PANTHER" id="PTHR46513">
    <property type="entry name" value="VITELLOGENIN RECEPTOR-LIKE PROTEIN-RELATED-RELATED"/>
    <property type="match status" value="1"/>
</dbReference>
<dbReference type="FunFam" id="2.10.25.10:FF:000010">
    <property type="entry name" value="Pro-epidermal growth factor"/>
    <property type="match status" value="1"/>
</dbReference>
<dbReference type="Gene3D" id="2.10.25.10">
    <property type="entry name" value="Laminin"/>
    <property type="match status" value="1"/>
</dbReference>
<dbReference type="SUPFAM" id="SSF63825">
    <property type="entry name" value="YWTD domain"/>
    <property type="match status" value="1"/>
</dbReference>
<evidence type="ECO:0000256" key="1">
    <source>
        <dbReference type="ARBA" id="ARBA00022536"/>
    </source>
</evidence>
<name>A0A915I5V5_ROMCU</name>
<dbReference type="OMA" id="GRTCHAN"/>
<feature type="domain" description="EGF-like calcium-binding" evidence="7">
    <location>
        <begin position="1"/>
        <end position="40"/>
    </location>
</feature>
<keyword evidence="4" id="KW-1015">Disulfide bond</keyword>
<dbReference type="Pfam" id="PF00058">
    <property type="entry name" value="Ldl_recept_b"/>
    <property type="match status" value="2"/>
</dbReference>
<dbReference type="FunFam" id="2.120.10.30:FF:000241">
    <property type="entry name" value="Low-density lipoprotein receptor-related protein 6"/>
    <property type="match status" value="1"/>
</dbReference>
<dbReference type="GO" id="GO:0042813">
    <property type="term" value="F:Wnt receptor activity"/>
    <property type="evidence" value="ECO:0007669"/>
    <property type="project" value="TreeGrafter"/>
</dbReference>
<dbReference type="InterPro" id="IPR050778">
    <property type="entry name" value="Cueball_EGF_LRP_Nidogen"/>
</dbReference>
<dbReference type="InterPro" id="IPR011042">
    <property type="entry name" value="6-blade_b-propeller_TolB-like"/>
</dbReference>
<feature type="repeat" description="LDL-receptor class B" evidence="6">
    <location>
        <begin position="182"/>
        <end position="226"/>
    </location>
</feature>
<dbReference type="PANTHER" id="PTHR46513:SF13">
    <property type="entry name" value="EGF-LIKE DOMAIN-CONTAINING PROTEIN"/>
    <property type="match status" value="1"/>
</dbReference>
<evidence type="ECO:0000313" key="10">
    <source>
        <dbReference type="WBParaSite" id="nRc.2.0.1.t09512-RA"/>
    </source>
</evidence>
<evidence type="ECO:0000256" key="3">
    <source>
        <dbReference type="ARBA" id="ARBA00022737"/>
    </source>
</evidence>
<keyword evidence="3" id="KW-0677">Repeat</keyword>
<dbReference type="InterPro" id="IPR000033">
    <property type="entry name" value="LDLR_classB_rpt"/>
</dbReference>
<evidence type="ECO:0000256" key="4">
    <source>
        <dbReference type="ARBA" id="ARBA00023157"/>
    </source>
</evidence>
<dbReference type="InterPro" id="IPR049883">
    <property type="entry name" value="NOTCH1_EGF-like"/>
</dbReference>
<dbReference type="SUPFAM" id="SSF57196">
    <property type="entry name" value="EGF/Laminin"/>
    <property type="match status" value="1"/>
</dbReference>
<evidence type="ECO:0000313" key="9">
    <source>
        <dbReference type="Proteomes" id="UP000887565"/>
    </source>
</evidence>
<reference evidence="10" key="1">
    <citation type="submission" date="2022-11" db="UniProtKB">
        <authorList>
            <consortium name="WormBaseParasite"/>
        </authorList>
    </citation>
    <scope>IDENTIFICATION</scope>
</reference>
<dbReference type="Gene3D" id="2.120.10.30">
    <property type="entry name" value="TolB, C-terminal domain"/>
    <property type="match status" value="1"/>
</dbReference>
<evidence type="ECO:0000259" key="7">
    <source>
        <dbReference type="SMART" id="SM00179"/>
    </source>
</evidence>
<dbReference type="PROSITE" id="PS51120">
    <property type="entry name" value="LDLRB"/>
    <property type="match status" value="2"/>
</dbReference>
<dbReference type="GO" id="GO:0005509">
    <property type="term" value="F:calcium ion binding"/>
    <property type="evidence" value="ECO:0007669"/>
    <property type="project" value="InterPro"/>
</dbReference>
<dbReference type="GO" id="GO:0060070">
    <property type="term" value="P:canonical Wnt signaling pathway"/>
    <property type="evidence" value="ECO:0007669"/>
    <property type="project" value="TreeGrafter"/>
</dbReference>
<keyword evidence="2" id="KW-0732">Signal</keyword>
<dbReference type="CDD" id="cd00054">
    <property type="entry name" value="EGF_CA"/>
    <property type="match status" value="1"/>
</dbReference>
<dbReference type="SMART" id="SM00181">
    <property type="entry name" value="EGF"/>
    <property type="match status" value="1"/>
</dbReference>
<keyword evidence="1" id="KW-0245">EGF-like domain</keyword>
<evidence type="ECO:0000256" key="5">
    <source>
        <dbReference type="ARBA" id="ARBA00023180"/>
    </source>
</evidence>
<feature type="repeat" description="LDL-receptor class B" evidence="6">
    <location>
        <begin position="138"/>
        <end position="181"/>
    </location>
</feature>
<dbReference type="WBParaSite" id="nRc.2.0.1.t09512-RA">
    <property type="protein sequence ID" value="nRc.2.0.1.t09512-RA"/>
    <property type="gene ID" value="nRc.2.0.1.g09512"/>
</dbReference>
<feature type="domain" description="EGF-like" evidence="8">
    <location>
        <begin position="3"/>
        <end position="40"/>
    </location>
</feature>
<dbReference type="GO" id="GO:0005886">
    <property type="term" value="C:plasma membrane"/>
    <property type="evidence" value="ECO:0007669"/>
    <property type="project" value="TreeGrafter"/>
</dbReference>
<keyword evidence="9" id="KW-1185">Reference proteome</keyword>
<evidence type="ECO:0000256" key="6">
    <source>
        <dbReference type="PROSITE-ProRule" id="PRU00461"/>
    </source>
</evidence>
<accession>A0A915I5V5</accession>